<reference evidence="5" key="3">
    <citation type="submission" date="2025-09" db="UniProtKB">
        <authorList>
            <consortium name="Ensembl"/>
        </authorList>
    </citation>
    <scope>IDENTIFICATION</scope>
</reference>
<dbReference type="SMART" id="SM00060">
    <property type="entry name" value="FN3"/>
    <property type="match status" value="4"/>
</dbReference>
<dbReference type="InterPro" id="IPR036179">
    <property type="entry name" value="Ig-like_dom_sf"/>
</dbReference>
<reference evidence="5" key="2">
    <citation type="submission" date="2025-08" db="UniProtKB">
        <authorList>
            <consortium name="Ensembl"/>
        </authorList>
    </citation>
    <scope>IDENTIFICATION</scope>
</reference>
<evidence type="ECO:0000256" key="2">
    <source>
        <dbReference type="ARBA" id="ARBA00023319"/>
    </source>
</evidence>
<dbReference type="STRING" id="62062.ENSHHUP00000053524"/>
<feature type="domain" description="Ig-like" evidence="3">
    <location>
        <begin position="19"/>
        <end position="110"/>
    </location>
</feature>
<dbReference type="CDD" id="cd00063">
    <property type="entry name" value="FN3"/>
    <property type="match status" value="4"/>
</dbReference>
<dbReference type="AlphaFoldDB" id="A0A4W5NX99"/>
<dbReference type="PRINTS" id="PR00014">
    <property type="entry name" value="FNTYPEIII"/>
</dbReference>
<dbReference type="GeneTree" id="ENSGT01150000286978"/>
<dbReference type="FunFam" id="2.60.40.10:FF:000002">
    <property type="entry name" value="Titin a"/>
    <property type="match status" value="1"/>
</dbReference>
<dbReference type="FunFam" id="2.60.40.10:FF:000003">
    <property type="entry name" value="Titin isoform E"/>
    <property type="match status" value="1"/>
</dbReference>
<dbReference type="PROSITE" id="PS50835">
    <property type="entry name" value="IG_LIKE"/>
    <property type="match status" value="1"/>
</dbReference>
<dbReference type="Gene3D" id="2.60.40.10">
    <property type="entry name" value="Immunoglobulins"/>
    <property type="match status" value="5"/>
</dbReference>
<feature type="domain" description="Fibronectin type-III" evidence="4">
    <location>
        <begin position="216"/>
        <end position="311"/>
    </location>
</feature>
<proteinExistence type="predicted"/>
<keyword evidence="2" id="KW-0393">Immunoglobulin domain</keyword>
<name>A0A4W5NX99_9TELE</name>
<dbReference type="Ensembl" id="ENSHHUT00000055394.1">
    <property type="protein sequence ID" value="ENSHHUP00000053524.1"/>
    <property type="gene ID" value="ENSHHUG00000032143.1"/>
</dbReference>
<dbReference type="InterPro" id="IPR007110">
    <property type="entry name" value="Ig-like_dom"/>
</dbReference>
<dbReference type="FunFam" id="2.60.40.10:FF:000160">
    <property type="entry name" value="Titin a"/>
    <property type="match status" value="1"/>
</dbReference>
<evidence type="ECO:0000256" key="1">
    <source>
        <dbReference type="ARBA" id="ARBA00022737"/>
    </source>
</evidence>
<feature type="domain" description="Fibronectin type-III" evidence="4">
    <location>
        <begin position="117"/>
        <end position="210"/>
    </location>
</feature>
<evidence type="ECO:0000313" key="5">
    <source>
        <dbReference type="Ensembl" id="ENSHHUP00000053524.1"/>
    </source>
</evidence>
<evidence type="ECO:0000259" key="4">
    <source>
        <dbReference type="PROSITE" id="PS50853"/>
    </source>
</evidence>
<dbReference type="Pfam" id="PF00041">
    <property type="entry name" value="fn3"/>
    <property type="match status" value="4"/>
</dbReference>
<dbReference type="Pfam" id="PF07679">
    <property type="entry name" value="I-set"/>
    <property type="match status" value="1"/>
</dbReference>
<keyword evidence="1" id="KW-0677">Repeat</keyword>
<dbReference type="SUPFAM" id="SSF49265">
    <property type="entry name" value="Fibronectin type III"/>
    <property type="match status" value="2"/>
</dbReference>
<dbReference type="PROSITE" id="PS50853">
    <property type="entry name" value="FN3"/>
    <property type="match status" value="4"/>
</dbReference>
<feature type="domain" description="Fibronectin type-III" evidence="4">
    <location>
        <begin position="414"/>
        <end position="511"/>
    </location>
</feature>
<feature type="domain" description="Fibronectin type-III" evidence="4">
    <location>
        <begin position="317"/>
        <end position="411"/>
    </location>
</feature>
<dbReference type="SMART" id="SM00409">
    <property type="entry name" value="IG"/>
    <property type="match status" value="1"/>
</dbReference>
<dbReference type="InterPro" id="IPR013783">
    <property type="entry name" value="Ig-like_fold"/>
</dbReference>
<dbReference type="SUPFAM" id="SSF48726">
    <property type="entry name" value="Immunoglobulin"/>
    <property type="match status" value="1"/>
</dbReference>
<dbReference type="FunFam" id="2.60.40.10:FF:000135">
    <property type="entry name" value="Titin a"/>
    <property type="match status" value="1"/>
</dbReference>
<reference evidence="6" key="1">
    <citation type="submission" date="2018-06" db="EMBL/GenBank/DDBJ databases">
        <title>Genome assembly of Danube salmon.</title>
        <authorList>
            <person name="Macqueen D.J."/>
            <person name="Gundappa M.K."/>
        </authorList>
    </citation>
    <scope>NUCLEOTIDE SEQUENCE [LARGE SCALE GENOMIC DNA]</scope>
</reference>
<dbReference type="PANTHER" id="PTHR14340:SF9">
    <property type="entry name" value="FIBRONECTIN TYPE-III DOMAIN-CONTAINING PROTEIN"/>
    <property type="match status" value="1"/>
</dbReference>
<organism evidence="5 6">
    <name type="scientific">Hucho hucho</name>
    <name type="common">huchen</name>
    <dbReference type="NCBI Taxonomy" id="62062"/>
    <lineage>
        <taxon>Eukaryota</taxon>
        <taxon>Metazoa</taxon>
        <taxon>Chordata</taxon>
        <taxon>Craniata</taxon>
        <taxon>Vertebrata</taxon>
        <taxon>Euteleostomi</taxon>
        <taxon>Actinopterygii</taxon>
        <taxon>Neopterygii</taxon>
        <taxon>Teleostei</taxon>
        <taxon>Protacanthopterygii</taxon>
        <taxon>Salmoniformes</taxon>
        <taxon>Salmonidae</taxon>
        <taxon>Salmoninae</taxon>
        <taxon>Hucho</taxon>
    </lineage>
</organism>
<dbReference type="Proteomes" id="UP000314982">
    <property type="component" value="Unassembled WGS sequence"/>
</dbReference>
<evidence type="ECO:0008006" key="7">
    <source>
        <dbReference type="Google" id="ProtNLM"/>
    </source>
</evidence>
<protein>
    <recommendedName>
        <fullName evidence="7">Titin</fullName>
    </recommendedName>
</protein>
<keyword evidence="6" id="KW-1185">Reference proteome</keyword>
<evidence type="ECO:0000259" key="3">
    <source>
        <dbReference type="PROSITE" id="PS50835"/>
    </source>
</evidence>
<dbReference type="InterPro" id="IPR013098">
    <property type="entry name" value="Ig_I-set"/>
</dbReference>
<dbReference type="InterPro" id="IPR036116">
    <property type="entry name" value="FN3_sf"/>
</dbReference>
<evidence type="ECO:0000313" key="6">
    <source>
        <dbReference type="Proteomes" id="UP000314982"/>
    </source>
</evidence>
<dbReference type="PANTHER" id="PTHR14340">
    <property type="entry name" value="MICROFIBRIL-ASSOCIATED GLYCOPROTEIN 3"/>
    <property type="match status" value="1"/>
</dbReference>
<dbReference type="FunFam" id="2.60.40.10:FF:000012">
    <property type="entry name" value="titin isoform X1"/>
    <property type="match status" value="1"/>
</dbReference>
<sequence length="512" mass="57138">MCFGIISITHFLYHLTDPPEILLDVKCLAGLTAKAGSKIELPADILGKPVPKVKWTKGDVVLKGDDRVSIDDKPGHSVVTISKTTREDTATYIIEAHNSCGRATATVDVNILDKPGPPAAFDISEITNKSCFLAWNPPRDDGGAKVTNYIVERRAAESEIWHKLSSTVKETNFKALNLTAFKEYIFRVFAENQFGIGVPAEHMPIIARYAFDSPGAPTKLEPSDIVKDGLTLNWYEPEEDGGSPITGYWVERFEPDQNRWIRCNKIPIRDTTFRVKGLPTRKKYKFRVLAENLAGPGKPSKETDQILVKDPIDPPWAPGKPTVKDVAKTSAFLQWTKPEHDGGAKIEGYIIELLKSGTEQWVRVSEGINILEHFLRGLMDRQEYSFRVIAVNIAGESDPSEPSDPVLCKERLNPPTPPRWMEVINISSNSAELKWTVPEKDGGSPITNYIVEKRDVRRKGWQAVDTTVKELQYTVTPLNEGSLYVFRVAAENAVGPSEFCELEDSIMAKDTF</sequence>
<accession>A0A4W5NX99</accession>
<dbReference type="InterPro" id="IPR003599">
    <property type="entry name" value="Ig_sub"/>
</dbReference>
<dbReference type="InterPro" id="IPR003961">
    <property type="entry name" value="FN3_dom"/>
</dbReference>